<dbReference type="CDD" id="cd02947">
    <property type="entry name" value="TRX_family"/>
    <property type="match status" value="1"/>
</dbReference>
<dbReference type="PROSITE" id="PS00194">
    <property type="entry name" value="THIOREDOXIN_1"/>
    <property type="match status" value="1"/>
</dbReference>
<dbReference type="Gene3D" id="3.40.30.10">
    <property type="entry name" value="Glutaredoxin"/>
    <property type="match status" value="1"/>
</dbReference>
<organism evidence="3 4">
    <name type="scientific">[Candida] arabinofermentans NRRL YB-2248</name>
    <dbReference type="NCBI Taxonomy" id="983967"/>
    <lineage>
        <taxon>Eukaryota</taxon>
        <taxon>Fungi</taxon>
        <taxon>Dikarya</taxon>
        <taxon>Ascomycota</taxon>
        <taxon>Saccharomycotina</taxon>
        <taxon>Pichiomycetes</taxon>
        <taxon>Pichiales</taxon>
        <taxon>Pichiaceae</taxon>
        <taxon>Ogataea</taxon>
        <taxon>Ogataea/Candida clade</taxon>
    </lineage>
</organism>
<dbReference type="OrthoDB" id="10263751at2759"/>
<reference evidence="4" key="1">
    <citation type="submission" date="2016-04" db="EMBL/GenBank/DDBJ databases">
        <title>Comparative genomics of biotechnologically important yeasts.</title>
        <authorList>
            <consortium name="DOE Joint Genome Institute"/>
            <person name="Riley R."/>
            <person name="Haridas S."/>
            <person name="Wolfe K.H."/>
            <person name="Lopes M.R."/>
            <person name="Hittinger C.T."/>
            <person name="Goker M."/>
            <person name="Salamov A."/>
            <person name="Wisecaver J."/>
            <person name="Long T.M."/>
            <person name="Aerts A.L."/>
            <person name="Barry K."/>
            <person name="Choi C."/>
            <person name="Clum A."/>
            <person name="Coughlan A.Y."/>
            <person name="Deshpande S."/>
            <person name="Douglass A.P."/>
            <person name="Hanson S.J."/>
            <person name="Klenk H.-P."/>
            <person name="Labutti K."/>
            <person name="Lapidus A."/>
            <person name="Lindquist E."/>
            <person name="Lipzen A."/>
            <person name="Meier-Kolthoff J.P."/>
            <person name="Ohm R.A."/>
            <person name="Otillar R.P."/>
            <person name="Pangilinan J."/>
            <person name="Peng Y."/>
            <person name="Rokas A."/>
            <person name="Rosa C.A."/>
            <person name="Scheuner C."/>
            <person name="Sibirny A.A."/>
            <person name="Slot J.C."/>
            <person name="Stielow J.B."/>
            <person name="Sun H."/>
            <person name="Kurtzman C.P."/>
            <person name="Blackwell M."/>
            <person name="Grigoriev I.V."/>
            <person name="Jeffries T.W."/>
        </authorList>
    </citation>
    <scope>NUCLEOTIDE SEQUENCE [LARGE SCALE GENOMIC DNA]</scope>
    <source>
        <strain evidence="4">NRRL YB-2248</strain>
    </source>
</reference>
<dbReference type="Proteomes" id="UP000094801">
    <property type="component" value="Unassembled WGS sequence"/>
</dbReference>
<evidence type="ECO:0000313" key="3">
    <source>
        <dbReference type="EMBL" id="ODV84760.1"/>
    </source>
</evidence>
<evidence type="ECO:0000256" key="1">
    <source>
        <dbReference type="ARBA" id="ARBA00023157"/>
    </source>
</evidence>
<dbReference type="InterPro" id="IPR005746">
    <property type="entry name" value="Thioredoxin"/>
</dbReference>
<evidence type="ECO:0000313" key="4">
    <source>
        <dbReference type="Proteomes" id="UP000094801"/>
    </source>
</evidence>
<dbReference type="GO" id="GO:0015035">
    <property type="term" value="F:protein-disulfide reductase activity"/>
    <property type="evidence" value="ECO:0007669"/>
    <property type="project" value="InterPro"/>
</dbReference>
<dbReference type="Pfam" id="PF00085">
    <property type="entry name" value="Thioredoxin"/>
    <property type="match status" value="1"/>
</dbReference>
<dbReference type="PANTHER" id="PTHR46115">
    <property type="entry name" value="THIOREDOXIN-LIKE PROTEIN 1"/>
    <property type="match status" value="1"/>
</dbReference>
<proteinExistence type="predicted"/>
<dbReference type="PRINTS" id="PR00421">
    <property type="entry name" value="THIOREDOXIN"/>
</dbReference>
<dbReference type="AlphaFoldDB" id="A0A1E4SZ57"/>
<dbReference type="EMBL" id="KV453855">
    <property type="protein sequence ID" value="ODV84760.1"/>
    <property type="molecule type" value="Genomic_DNA"/>
</dbReference>
<dbReference type="InterPro" id="IPR013766">
    <property type="entry name" value="Thioredoxin_domain"/>
</dbReference>
<protein>
    <recommendedName>
        <fullName evidence="2">Thioredoxin domain-containing protein</fullName>
    </recommendedName>
</protein>
<dbReference type="PROSITE" id="PS51352">
    <property type="entry name" value="THIOREDOXIN_2"/>
    <property type="match status" value="1"/>
</dbReference>
<dbReference type="SUPFAM" id="SSF52833">
    <property type="entry name" value="Thioredoxin-like"/>
    <property type="match status" value="1"/>
</dbReference>
<dbReference type="STRING" id="983967.A0A1E4SZ57"/>
<evidence type="ECO:0000259" key="2">
    <source>
        <dbReference type="PROSITE" id="PS51352"/>
    </source>
</evidence>
<gene>
    <name evidence="3" type="ORF">CANARDRAFT_200428</name>
</gene>
<dbReference type="FunFam" id="3.40.30.10:FF:000245">
    <property type="entry name" value="Thioredoxin"/>
    <property type="match status" value="1"/>
</dbReference>
<feature type="domain" description="Thioredoxin" evidence="2">
    <location>
        <begin position="12"/>
        <end position="133"/>
    </location>
</feature>
<accession>A0A1E4SZ57</accession>
<dbReference type="InterPro" id="IPR017937">
    <property type="entry name" value="Thioredoxin_CS"/>
</dbReference>
<dbReference type="InterPro" id="IPR036249">
    <property type="entry name" value="Thioredoxin-like_sf"/>
</dbReference>
<keyword evidence="1" id="KW-1015">Disulfide bond</keyword>
<keyword evidence="4" id="KW-1185">Reference proteome</keyword>
<name>A0A1E4SZ57_9ASCO</name>
<dbReference type="NCBIfam" id="TIGR01068">
    <property type="entry name" value="thioredoxin"/>
    <property type="match status" value="1"/>
</dbReference>
<sequence length="136" mass="15104">MLRGQLRRSIASARKSTIRSFHSTSRALKVEEVSSYPDFKEKVLKDKFALVDFYATWCAPCKAISPLVEKFSEQYANDVKFYKVDVDNSGDTPAVYGVTAMPTFLLFKNGEKVFSIVGANPQGIKQVLDAAVKGDL</sequence>